<dbReference type="AlphaFoldDB" id="A0A1G8GD32"/>
<keyword evidence="1" id="KW-0446">Lipid-binding</keyword>
<dbReference type="InterPro" id="IPR003797">
    <property type="entry name" value="DegV"/>
</dbReference>
<sequence>MKGRFVRKEAELHSCLCTKEGEFMVARVKIVTDSTADIPLDLVKKFNISVIPLKVVIGNETFQDGVNLTPESFYQKLDEMDDLPSTSQPTPYEFETVYRRIAENDHSNDTTILSIHLSSQLSGTIQSATLAADEVKDAVKVEVIDSKRASYAIGIIVVEIAKMAQNGAGLSECKAKLEMLLKRTNVYFLVDTLEYLQKNGRIGKASALIGSLLKMKPVLSLTEDGQVYPYHKARGRKKALAVIREAVKNQYGDQPVHVGVSHADAEESGEQLLRNVADGLNTQSMTTTKIGAVIGAHTGRGTVAISVTPAE</sequence>
<dbReference type="Gene3D" id="3.30.1180.10">
    <property type="match status" value="1"/>
</dbReference>
<reference evidence="2 3" key="1">
    <citation type="submission" date="2016-10" db="EMBL/GenBank/DDBJ databases">
        <authorList>
            <person name="de Groot N.N."/>
        </authorList>
    </citation>
    <scope>NUCLEOTIDE SEQUENCE [LARGE SCALE GENOMIC DNA]</scope>
    <source>
        <strain evidence="3">P4B,CCM 7963,CECT 7998,DSM 25260,IBRC-M 10614,KCTC 13821</strain>
    </source>
</reference>
<dbReference type="PANTHER" id="PTHR33434">
    <property type="entry name" value="DEGV DOMAIN-CONTAINING PROTEIN DR_1986-RELATED"/>
    <property type="match status" value="1"/>
</dbReference>
<dbReference type="EMBL" id="FNDU01000003">
    <property type="protein sequence ID" value="SDH92274.1"/>
    <property type="molecule type" value="Genomic_DNA"/>
</dbReference>
<keyword evidence="3" id="KW-1185">Reference proteome</keyword>
<dbReference type="PROSITE" id="PS51482">
    <property type="entry name" value="DEGV"/>
    <property type="match status" value="1"/>
</dbReference>
<name>A0A1G8GD32_9BACI</name>
<dbReference type="InterPro" id="IPR043168">
    <property type="entry name" value="DegV_C"/>
</dbReference>
<dbReference type="Proteomes" id="UP000199017">
    <property type="component" value="Unassembled WGS sequence"/>
</dbReference>
<dbReference type="InterPro" id="IPR050270">
    <property type="entry name" value="DegV_domain_contain"/>
</dbReference>
<proteinExistence type="predicted"/>
<evidence type="ECO:0000313" key="3">
    <source>
        <dbReference type="Proteomes" id="UP000199017"/>
    </source>
</evidence>
<dbReference type="Pfam" id="PF02645">
    <property type="entry name" value="DegV"/>
    <property type="match status" value="1"/>
</dbReference>
<dbReference type="STRING" id="930129.SAMN05216352_103341"/>
<dbReference type="PANTHER" id="PTHR33434:SF2">
    <property type="entry name" value="FATTY ACID-BINDING PROTEIN TM_1468"/>
    <property type="match status" value="1"/>
</dbReference>
<gene>
    <name evidence="2" type="ORF">SAMN05216352_103341</name>
</gene>
<protein>
    <submittedName>
        <fullName evidence="2">EDD domain protein, DegV family</fullName>
    </submittedName>
</protein>
<dbReference type="Gene3D" id="3.40.50.10170">
    <property type="match status" value="1"/>
</dbReference>
<dbReference type="GO" id="GO:0008289">
    <property type="term" value="F:lipid binding"/>
    <property type="evidence" value="ECO:0007669"/>
    <property type="project" value="UniProtKB-KW"/>
</dbReference>
<dbReference type="NCBIfam" id="TIGR00762">
    <property type="entry name" value="DegV"/>
    <property type="match status" value="1"/>
</dbReference>
<organism evidence="2 3">
    <name type="scientific">Alteribacillus bidgolensis</name>
    <dbReference type="NCBI Taxonomy" id="930129"/>
    <lineage>
        <taxon>Bacteria</taxon>
        <taxon>Bacillati</taxon>
        <taxon>Bacillota</taxon>
        <taxon>Bacilli</taxon>
        <taxon>Bacillales</taxon>
        <taxon>Bacillaceae</taxon>
        <taxon>Alteribacillus</taxon>
    </lineage>
</organism>
<accession>A0A1G8GD32</accession>
<evidence type="ECO:0000313" key="2">
    <source>
        <dbReference type="EMBL" id="SDH92274.1"/>
    </source>
</evidence>
<dbReference type="SUPFAM" id="SSF82549">
    <property type="entry name" value="DAK1/DegV-like"/>
    <property type="match status" value="1"/>
</dbReference>
<evidence type="ECO:0000256" key="1">
    <source>
        <dbReference type="ARBA" id="ARBA00023121"/>
    </source>
</evidence>